<dbReference type="AlphaFoldDB" id="A0A0M3TBK8"/>
<organism evidence="1 2">
    <name type="scientific">Lawsonella clevelandensis</name>
    <dbReference type="NCBI Taxonomy" id="1528099"/>
    <lineage>
        <taxon>Bacteria</taxon>
        <taxon>Bacillati</taxon>
        <taxon>Actinomycetota</taxon>
        <taxon>Actinomycetes</taxon>
        <taxon>Mycobacteriales</taxon>
        <taxon>Lawsonellaceae</taxon>
        <taxon>Lawsonella</taxon>
    </lineage>
</organism>
<evidence type="ECO:0000313" key="2">
    <source>
        <dbReference type="Proteomes" id="UP000068137"/>
    </source>
</evidence>
<gene>
    <name evidence="1" type="ORF">AL705_04960</name>
</gene>
<dbReference type="EMBL" id="CP012390">
    <property type="protein sequence ID" value="ALE19070.1"/>
    <property type="molecule type" value="Genomic_DNA"/>
</dbReference>
<accession>A0A0M3TBK8</accession>
<proteinExistence type="predicted"/>
<protein>
    <submittedName>
        <fullName evidence="1">Uncharacterized protein</fullName>
    </submittedName>
</protein>
<evidence type="ECO:0000313" key="1">
    <source>
        <dbReference type="EMBL" id="ALE19070.1"/>
    </source>
</evidence>
<name>A0A0M3TBK8_9ACTN</name>
<dbReference type="Proteomes" id="UP000068137">
    <property type="component" value="Chromosome"/>
</dbReference>
<reference evidence="1 2" key="1">
    <citation type="journal article" date="2015" name="Genome Announc.">
        <title>Complete Genome Sequences for Two Strains of a Novel Fastidious, Partially Acid-Fast, Gram-Positive Corynebacterineae Bacterium, Derived from Human Clinical Samples.</title>
        <authorList>
            <person name="Nicholson A.C."/>
            <person name="Bell M."/>
            <person name="Humrighouse B.W."/>
            <person name="McQuiston J.R."/>
        </authorList>
    </citation>
    <scope>NUCLEOTIDE SEQUENCE [LARGE SCALE GENOMIC DNA]</scope>
    <source>
        <strain evidence="1 2">X1698</strain>
    </source>
</reference>
<dbReference type="KEGG" id="cbq:AL705_04960"/>
<sequence length="161" mass="18200">MVPIAAVVGSVEALAHQLLVVRQHDVIQTQVDSHQLGLLIQQLPIRHFHRHIGTLHLRRIPVAGTTTANTGRLHQWQPRLSGSEMRVIQPVTETRLPDGGEGKGCDGIRIPNSHIVRLIKRLHKSIEVNIQRITTRSLRIISRRALVRSSKQGSRHRRLRS</sequence>